<accession>A0AC61RYC2</accession>
<name>A0AC61RYC2_9FIRM</name>
<evidence type="ECO:0000313" key="2">
    <source>
        <dbReference type="Proteomes" id="UP000304953"/>
    </source>
</evidence>
<evidence type="ECO:0000313" key="1">
    <source>
        <dbReference type="EMBL" id="TGY97017.1"/>
    </source>
</evidence>
<proteinExistence type="predicted"/>
<organism evidence="1 2">
    <name type="scientific">Petralouisia muris</name>
    <dbReference type="NCBI Taxonomy" id="3032872"/>
    <lineage>
        <taxon>Bacteria</taxon>
        <taxon>Bacillati</taxon>
        <taxon>Bacillota</taxon>
        <taxon>Clostridia</taxon>
        <taxon>Lachnospirales</taxon>
        <taxon>Lachnospiraceae</taxon>
        <taxon>Petralouisia</taxon>
    </lineage>
</organism>
<sequence length="318" mass="37992">MLFKGTVHQQHDAGLDVPAISLEAPKYYRIMEGCDMDWKDTEVVLQEIKQRTERNAYSLVIDKEKKPELFDSKFGGLPYWDLNMEYPSDSAGKKLMLLAQINLERMFQETEREELLPDTGMLQFFIGLDDVFGMDFDEQDVQRNFRVVYHEKIDYQVTESQIRQLEIPDCTDEEMEEYTPIWKETALKITRKPVYMGEGDYHFHKLFHEIGREKFGNQYEDLSMYQLLDEEAYDNLVEEVANDGHWLLGYPYFTQTDPREYEEKYQYYDTLLFQMDSDYGEEEDYIMWGDAGVGNFFINREDLKKRDFSKVLYNWDCC</sequence>
<comment type="caution">
    <text evidence="1">The sequence shown here is derived from an EMBL/GenBank/DDBJ whole genome shotgun (WGS) entry which is preliminary data.</text>
</comment>
<dbReference type="EMBL" id="SRYA01000011">
    <property type="protein sequence ID" value="TGY97017.1"/>
    <property type="molecule type" value="Genomic_DNA"/>
</dbReference>
<dbReference type="Proteomes" id="UP000304953">
    <property type="component" value="Unassembled WGS sequence"/>
</dbReference>
<keyword evidence="2" id="KW-1185">Reference proteome</keyword>
<protein>
    <submittedName>
        <fullName evidence="1">DUF1963 domain-containing protein</fullName>
    </submittedName>
</protein>
<gene>
    <name evidence="1" type="ORF">E5329_07310</name>
</gene>
<reference evidence="1" key="1">
    <citation type="submission" date="2019-04" db="EMBL/GenBank/DDBJ databases">
        <title>Microbes associate with the intestines of laboratory mice.</title>
        <authorList>
            <person name="Navarre W."/>
            <person name="Wong E."/>
            <person name="Huang K."/>
            <person name="Tropini C."/>
            <person name="Ng K."/>
            <person name="Yu B."/>
        </authorList>
    </citation>
    <scope>NUCLEOTIDE SEQUENCE</scope>
    <source>
        <strain evidence="1">NM01_1-7b</strain>
    </source>
</reference>